<keyword evidence="2" id="KW-1185">Reference proteome</keyword>
<organism evidence="1 2">
    <name type="scientific">Hirundo rustica rustica</name>
    <dbReference type="NCBI Taxonomy" id="333673"/>
    <lineage>
        <taxon>Eukaryota</taxon>
        <taxon>Metazoa</taxon>
        <taxon>Chordata</taxon>
        <taxon>Craniata</taxon>
        <taxon>Vertebrata</taxon>
        <taxon>Euteleostomi</taxon>
        <taxon>Archelosauria</taxon>
        <taxon>Archosauria</taxon>
        <taxon>Dinosauria</taxon>
        <taxon>Saurischia</taxon>
        <taxon>Theropoda</taxon>
        <taxon>Coelurosauria</taxon>
        <taxon>Aves</taxon>
        <taxon>Neognathae</taxon>
        <taxon>Neoaves</taxon>
        <taxon>Telluraves</taxon>
        <taxon>Australaves</taxon>
        <taxon>Passeriformes</taxon>
        <taxon>Sylvioidea</taxon>
        <taxon>Hirundinidae</taxon>
        <taxon>Hirundo</taxon>
    </lineage>
</organism>
<comment type="caution">
    <text evidence="1">The sequence shown here is derived from an EMBL/GenBank/DDBJ whole genome shotgun (WGS) entry which is preliminary data.</text>
</comment>
<gene>
    <name evidence="1" type="ORF">DUI87_16848</name>
</gene>
<reference evidence="1 2" key="1">
    <citation type="submission" date="2018-07" db="EMBL/GenBank/DDBJ databases">
        <title>A high quality draft genome assembly of the barn swallow (H. rustica rustica).</title>
        <authorList>
            <person name="Formenti G."/>
            <person name="Chiara M."/>
            <person name="Poveda L."/>
            <person name="Francoijs K.-J."/>
            <person name="Bonisoli-Alquati A."/>
            <person name="Canova L."/>
            <person name="Gianfranceschi L."/>
            <person name="Horner D.S."/>
            <person name="Saino N."/>
        </authorList>
    </citation>
    <scope>NUCLEOTIDE SEQUENCE [LARGE SCALE GENOMIC DNA]</scope>
    <source>
        <strain evidence="1">Chelidonia</strain>
        <tissue evidence="1">Blood</tissue>
    </source>
</reference>
<dbReference type="OrthoDB" id="9400965at2759"/>
<name>A0A3M0K2K2_HIRRU</name>
<accession>A0A3M0K2K2</accession>
<evidence type="ECO:0000313" key="2">
    <source>
        <dbReference type="Proteomes" id="UP000269221"/>
    </source>
</evidence>
<proteinExistence type="predicted"/>
<protein>
    <submittedName>
        <fullName evidence="1">Uncharacterized protein</fullName>
    </submittedName>
</protein>
<dbReference type="AlphaFoldDB" id="A0A3M0K2K2"/>
<evidence type="ECO:0000313" key="1">
    <source>
        <dbReference type="EMBL" id="RMC07383.1"/>
    </source>
</evidence>
<sequence length="171" mass="19109">MEGIRDFDDAVVAYEECISHRIEESRVIYKCYDNDNKYGFLRNCKNGISTKGLAFWAMSTHLAHVQPFIGHNPQVLLLRAALSEFITQSVLLSGIFPPQVQDLALGLVELHEVPMGSLLKFVQVPLDGIPFFCCVSCTVQLGVIRKLAEDAFNITVYSIQLSVTLILIKGY</sequence>
<dbReference type="EMBL" id="QRBI01000120">
    <property type="protein sequence ID" value="RMC07383.1"/>
    <property type="molecule type" value="Genomic_DNA"/>
</dbReference>
<dbReference type="Proteomes" id="UP000269221">
    <property type="component" value="Unassembled WGS sequence"/>
</dbReference>